<geneLocation type="plasmid" evidence="3 4">
    <name>pRHL3</name>
</geneLocation>
<keyword evidence="2" id="KW-0472">Membrane</keyword>
<evidence type="ECO:0000256" key="1">
    <source>
        <dbReference type="SAM" id="MobiDB-lite"/>
    </source>
</evidence>
<dbReference type="AlphaFoldDB" id="Q0RVA2"/>
<gene>
    <name evidence="3" type="ordered locus">RHA1_ro11137</name>
</gene>
<dbReference type="Proteomes" id="UP000008710">
    <property type="component" value="Plasmid pRHL3"/>
</dbReference>
<keyword evidence="3" id="KW-0614">Plasmid</keyword>
<proteinExistence type="predicted"/>
<dbReference type="KEGG" id="rha:RHA1_ro11137"/>
<evidence type="ECO:0000256" key="2">
    <source>
        <dbReference type="SAM" id="Phobius"/>
    </source>
</evidence>
<sequence length="184" mass="18759">MRRSQGLEMPLAAGRRGTRGGAVPDVDAGGDEGTVLLGAARCAGVSVGVGAGGVVVVVLGVGVGVVLGCAVAIPPPVVISIDAKAPMISDFNGDARFGRGKFRYFATLARPRYRAGYRGPRRGVRDYLPLFPPVVGGGLGFVADAGGGFICARGTRAEGYPPLRSNAPVRESLVRVVATVRPCA</sequence>
<feature type="transmembrane region" description="Helical" evidence="2">
    <location>
        <begin position="47"/>
        <end position="73"/>
    </location>
</feature>
<protein>
    <submittedName>
        <fullName evidence="3">Uncharacterized protein</fullName>
    </submittedName>
</protein>
<evidence type="ECO:0000313" key="4">
    <source>
        <dbReference type="Proteomes" id="UP000008710"/>
    </source>
</evidence>
<reference evidence="4" key="1">
    <citation type="journal article" date="2006" name="Proc. Natl. Acad. Sci. U.S.A.">
        <title>The complete genome of Rhodococcus sp. RHA1 provides insights into a catabolic powerhouse.</title>
        <authorList>
            <person name="McLeod M.P."/>
            <person name="Warren R.L."/>
            <person name="Hsiao W.W.L."/>
            <person name="Araki N."/>
            <person name="Myhre M."/>
            <person name="Fernandes C."/>
            <person name="Miyazawa D."/>
            <person name="Wong W."/>
            <person name="Lillquist A.L."/>
            <person name="Wang D."/>
            <person name="Dosanjh M."/>
            <person name="Hara H."/>
            <person name="Petrescu A."/>
            <person name="Morin R.D."/>
            <person name="Yang G."/>
            <person name="Stott J.M."/>
            <person name="Schein J.E."/>
            <person name="Shin H."/>
            <person name="Smailus D."/>
            <person name="Siddiqui A.S."/>
            <person name="Marra M.A."/>
            <person name="Jones S.J.M."/>
            <person name="Holt R."/>
            <person name="Brinkman F.S.L."/>
            <person name="Miyauchi K."/>
            <person name="Fukuda M."/>
            <person name="Davies J.E."/>
            <person name="Mohn W.W."/>
            <person name="Eltis L.D."/>
        </authorList>
    </citation>
    <scope>NUCLEOTIDE SEQUENCE [LARGE SCALE GENOMIC DNA]</scope>
    <source>
        <strain evidence="4">RHA1</strain>
    </source>
</reference>
<keyword evidence="2" id="KW-1133">Transmembrane helix</keyword>
<name>Q0RVA2_RHOJR</name>
<evidence type="ECO:0000313" key="3">
    <source>
        <dbReference type="EMBL" id="ABH00784.1"/>
    </source>
</evidence>
<dbReference type="HOGENOM" id="CLU_1467121_0_0_11"/>
<accession>Q0RVA2</accession>
<keyword evidence="2" id="KW-0812">Transmembrane</keyword>
<dbReference type="EMBL" id="CP000434">
    <property type="protein sequence ID" value="ABH00784.1"/>
    <property type="molecule type" value="Genomic_DNA"/>
</dbReference>
<feature type="region of interest" description="Disordered" evidence="1">
    <location>
        <begin position="1"/>
        <end position="25"/>
    </location>
</feature>
<organism evidence="3 4">
    <name type="scientific">Rhodococcus jostii (strain RHA1)</name>
    <dbReference type="NCBI Taxonomy" id="101510"/>
    <lineage>
        <taxon>Bacteria</taxon>
        <taxon>Bacillati</taxon>
        <taxon>Actinomycetota</taxon>
        <taxon>Actinomycetes</taxon>
        <taxon>Mycobacteriales</taxon>
        <taxon>Nocardiaceae</taxon>
        <taxon>Rhodococcus</taxon>
    </lineage>
</organism>